<dbReference type="RefSeq" id="XP_053027512.1">
    <property type="nucleotide sequence ID" value="XM_053163548.1"/>
</dbReference>
<accession>A0ABY7D5K1</accession>
<evidence type="ECO:0000256" key="6">
    <source>
        <dbReference type="ARBA" id="ARBA00044147"/>
    </source>
</evidence>
<evidence type="ECO:0000313" key="10">
    <source>
        <dbReference type="EMBL" id="WAQ91957.1"/>
    </source>
</evidence>
<dbReference type="InterPro" id="IPR037171">
    <property type="entry name" value="NagB/RpiA_transferase-like"/>
</dbReference>
<keyword evidence="11" id="KW-1185">Reference proteome</keyword>
<dbReference type="PANTHER" id="PTHR10233">
    <property type="entry name" value="TRANSLATION INITIATION FACTOR EIF-2B"/>
    <property type="match status" value="1"/>
</dbReference>
<keyword evidence="4" id="KW-0396">Initiation factor</keyword>
<comment type="subcellular location">
    <subcellularLocation>
        <location evidence="1">Cytoplasm</location>
        <location evidence="1">Cytosol</location>
    </subcellularLocation>
</comment>
<dbReference type="Gene3D" id="3.40.50.10470">
    <property type="entry name" value="Translation initiation factor eif-2b, domain 2"/>
    <property type="match status" value="1"/>
</dbReference>
<evidence type="ECO:0000256" key="4">
    <source>
        <dbReference type="ARBA" id="ARBA00022540"/>
    </source>
</evidence>
<organism evidence="10 11">
    <name type="scientific">Puccinia triticina</name>
    <dbReference type="NCBI Taxonomy" id="208348"/>
    <lineage>
        <taxon>Eukaryota</taxon>
        <taxon>Fungi</taxon>
        <taxon>Dikarya</taxon>
        <taxon>Basidiomycota</taxon>
        <taxon>Pucciniomycotina</taxon>
        <taxon>Pucciniomycetes</taxon>
        <taxon>Pucciniales</taxon>
        <taxon>Pucciniaceae</taxon>
        <taxon>Puccinia</taxon>
    </lineage>
</organism>
<evidence type="ECO:0000256" key="5">
    <source>
        <dbReference type="ARBA" id="ARBA00022917"/>
    </source>
</evidence>
<proteinExistence type="inferred from homology"/>
<evidence type="ECO:0000256" key="1">
    <source>
        <dbReference type="ARBA" id="ARBA00004514"/>
    </source>
</evidence>
<evidence type="ECO:0000256" key="8">
    <source>
        <dbReference type="ARBA" id="ARBA00046432"/>
    </source>
</evidence>
<comment type="similarity">
    <text evidence="2 9">Belongs to the eIF-2B alpha/beta/delta subunits family.</text>
</comment>
<dbReference type="EMBL" id="CP110435">
    <property type="protein sequence ID" value="WAQ91957.1"/>
    <property type="molecule type" value="Genomic_DNA"/>
</dbReference>
<keyword evidence="3" id="KW-0963">Cytoplasm</keyword>
<name>A0ABY7D5K1_9BASI</name>
<dbReference type="GeneID" id="77804443"/>
<gene>
    <name evidence="10" type="ORF">PtA15_15A350</name>
</gene>
<dbReference type="Pfam" id="PF01008">
    <property type="entry name" value="IF-2B"/>
    <property type="match status" value="1"/>
</dbReference>
<evidence type="ECO:0000256" key="7">
    <source>
        <dbReference type="ARBA" id="ARBA00044356"/>
    </source>
</evidence>
<evidence type="ECO:0000256" key="9">
    <source>
        <dbReference type="RuleBase" id="RU003814"/>
    </source>
</evidence>
<dbReference type="SUPFAM" id="SSF100950">
    <property type="entry name" value="NagB/RpiA/CoA transferase-like"/>
    <property type="match status" value="1"/>
</dbReference>
<comment type="subunit">
    <text evidence="8">Component of the translation initiation factor 2B (eIF2B) complex which is a heterodecamer of two sets of five different subunits: alpha, beta, gamma, delta and epsilon. Subunits alpha, beta and delta comprise a regulatory subcomplex and subunits epsilon and gamma comprise a catalytic subcomplex. Within the complex, the hexameric regulatory complex resides at the center, with the two heterodimeric catalytic subcomplexes bound on opposite sides.</text>
</comment>
<evidence type="ECO:0000256" key="3">
    <source>
        <dbReference type="ARBA" id="ARBA00022490"/>
    </source>
</evidence>
<evidence type="ECO:0000313" key="11">
    <source>
        <dbReference type="Proteomes" id="UP001164743"/>
    </source>
</evidence>
<reference evidence="10" key="1">
    <citation type="submission" date="2022-10" db="EMBL/GenBank/DDBJ databases">
        <title>Puccinia triticina Genome sequencing and assembly.</title>
        <authorList>
            <person name="Li C."/>
        </authorList>
    </citation>
    <scope>NUCLEOTIDE SEQUENCE</scope>
    <source>
        <strain evidence="10">Pt15</strain>
    </source>
</reference>
<dbReference type="InterPro" id="IPR042529">
    <property type="entry name" value="IF_2B-like_C"/>
</dbReference>
<protein>
    <recommendedName>
        <fullName evidence="6">Translation initiation factor eIF2B subunit delta</fullName>
    </recommendedName>
    <alternativeName>
        <fullName evidence="7">eIF2B GDP-GTP exchange factor subunit delta</fullName>
    </alternativeName>
</protein>
<dbReference type="Proteomes" id="UP001164743">
    <property type="component" value="Chromosome 15A"/>
</dbReference>
<sequence>MKEMSKEERRAVQDKQCADKGMPYANSSIIQKARNFLKLLCSKGIHRTCFLLAAIGPILRTVNSVFLGAHAMLANGAIYGRAGAAMIARVMLDSILSNEISTSQSNIPPGSSHHLFKLLSTLPTAPQENK</sequence>
<keyword evidence="5" id="KW-0648">Protein biosynthesis</keyword>
<dbReference type="PANTHER" id="PTHR10233:SF14">
    <property type="entry name" value="TRANSLATION INITIATION FACTOR EIF-2B SUBUNIT DELTA"/>
    <property type="match status" value="1"/>
</dbReference>
<evidence type="ECO:0000256" key="2">
    <source>
        <dbReference type="ARBA" id="ARBA00007251"/>
    </source>
</evidence>
<dbReference type="InterPro" id="IPR000649">
    <property type="entry name" value="IF-2B-related"/>
</dbReference>